<dbReference type="RefSeq" id="WP_202752966.1">
    <property type="nucleotide sequence ID" value="NZ_CAESAQ020000052.1"/>
</dbReference>
<organism evidence="2 3">
    <name type="scientific">Bathymodiolus thermophilus thioautotrophic gill symbiont</name>
    <dbReference type="NCBI Taxonomy" id="2360"/>
    <lineage>
        <taxon>Bacteria</taxon>
        <taxon>Pseudomonadati</taxon>
        <taxon>Pseudomonadota</taxon>
        <taxon>Gammaproteobacteria</taxon>
        <taxon>sulfur-oxidizing symbionts</taxon>
    </lineage>
</organism>
<sequence length="82" mass="9384">MGELATLRGLGKKTEQQLNKIDIYTRADLQKTGAIATYIKLGEPHLCFLYALTGALEDRSWLEVAQHDKTRLIIELDNYKNY</sequence>
<dbReference type="PANTHER" id="PTHR36121">
    <property type="entry name" value="PROTEIN SXY"/>
    <property type="match status" value="1"/>
</dbReference>
<evidence type="ECO:0000313" key="3">
    <source>
        <dbReference type="Proteomes" id="UP000643672"/>
    </source>
</evidence>
<gene>
    <name evidence="2" type="ORF">THERMOS_992</name>
</gene>
<dbReference type="Proteomes" id="UP000643672">
    <property type="component" value="Unassembled WGS sequence"/>
</dbReference>
<dbReference type="InterPro" id="IPR007077">
    <property type="entry name" value="TfoX_C"/>
</dbReference>
<comment type="caution">
    <text evidence="2">The sequence shown here is derived from an EMBL/GenBank/DDBJ whole genome shotgun (WGS) entry which is preliminary data.</text>
</comment>
<feature type="domain" description="TfoX C-terminal" evidence="1">
    <location>
        <begin position="3"/>
        <end position="73"/>
    </location>
</feature>
<accession>A0A8H8XCL1</accession>
<name>A0A8H8XCL1_9GAMM</name>
<dbReference type="InterPro" id="IPR047525">
    <property type="entry name" value="TfoX-like"/>
</dbReference>
<proteinExistence type="predicted"/>
<dbReference type="Gene3D" id="1.10.150.20">
    <property type="entry name" value="5' to 3' exonuclease, C-terminal subdomain"/>
    <property type="match status" value="1"/>
</dbReference>
<dbReference type="AlphaFoldDB" id="A0A8H8XCL1"/>
<evidence type="ECO:0000313" key="2">
    <source>
        <dbReference type="EMBL" id="CAB5499214.1"/>
    </source>
</evidence>
<protein>
    <recommendedName>
        <fullName evidence="1">TfoX C-terminal domain-containing protein</fullName>
    </recommendedName>
</protein>
<dbReference type="PANTHER" id="PTHR36121:SF1">
    <property type="entry name" value="PROTEIN SXY"/>
    <property type="match status" value="1"/>
</dbReference>
<dbReference type="EMBL" id="CAESAQ020000052">
    <property type="protein sequence ID" value="CAB5499214.1"/>
    <property type="molecule type" value="Genomic_DNA"/>
</dbReference>
<reference evidence="2 3" key="1">
    <citation type="submission" date="2020-05" db="EMBL/GenBank/DDBJ databases">
        <authorList>
            <person name="Petersen J."/>
            <person name="Sayavedra L."/>
        </authorList>
    </citation>
    <scope>NUCLEOTIDE SEQUENCE [LARGE SCALE GENOMIC DNA]</scope>
    <source>
        <strain evidence="2">B thermophilus SOXS</strain>
    </source>
</reference>
<keyword evidence="3" id="KW-1185">Reference proteome</keyword>
<dbReference type="Pfam" id="PF04994">
    <property type="entry name" value="TfoX_C"/>
    <property type="match status" value="1"/>
</dbReference>
<evidence type="ECO:0000259" key="1">
    <source>
        <dbReference type="Pfam" id="PF04994"/>
    </source>
</evidence>